<accession>A0ACB8IKK5</accession>
<protein>
    <submittedName>
        <fullName evidence="1">CCHC-type domain-containing protein</fullName>
    </submittedName>
</protein>
<sequence>MSLNSKAMNALFCALDKKEFHRVSNCESANEIWKKIEVVYEGTNQVKECKISRFTRQYEMFQMESYESVHDVYTGFTNIVNSLEALGKTFSHCENVKKIIRSLPKKWKPKRTAIEEAKNLNTLSLDDLIGSLISYEEDIANERIDKDKKKKSFAFKSSIVESDDDGSDFEDEGIEMITRKFKRILKKQIKRRKFKDLMRENLKVKKGKKQPIVCFECKKPGHIRSECPLLNKLKKKVMVATWDDNDEEDSQEVSNLALVAIRDDELDEVNDLPTYDELYDAFKGLYDEWMKTSKKNACLKKKMVELINENESLNAKITCL</sequence>
<keyword evidence="2" id="KW-1185">Reference proteome</keyword>
<evidence type="ECO:0000313" key="2">
    <source>
        <dbReference type="Proteomes" id="UP000829398"/>
    </source>
</evidence>
<gene>
    <name evidence="1" type="ORF">KPL71_023723</name>
</gene>
<organism evidence="1 2">
    <name type="scientific">Citrus sinensis</name>
    <name type="common">Sweet orange</name>
    <name type="synonym">Citrus aurantium var. sinensis</name>
    <dbReference type="NCBI Taxonomy" id="2711"/>
    <lineage>
        <taxon>Eukaryota</taxon>
        <taxon>Viridiplantae</taxon>
        <taxon>Streptophyta</taxon>
        <taxon>Embryophyta</taxon>
        <taxon>Tracheophyta</taxon>
        <taxon>Spermatophyta</taxon>
        <taxon>Magnoliopsida</taxon>
        <taxon>eudicotyledons</taxon>
        <taxon>Gunneridae</taxon>
        <taxon>Pentapetalae</taxon>
        <taxon>rosids</taxon>
        <taxon>malvids</taxon>
        <taxon>Sapindales</taxon>
        <taxon>Rutaceae</taxon>
        <taxon>Aurantioideae</taxon>
        <taxon>Citrus</taxon>
    </lineage>
</organism>
<evidence type="ECO:0000313" key="1">
    <source>
        <dbReference type="EMBL" id="KAH9697714.1"/>
    </source>
</evidence>
<dbReference type="EMBL" id="CM039177">
    <property type="protein sequence ID" value="KAH9697714.1"/>
    <property type="molecule type" value="Genomic_DNA"/>
</dbReference>
<reference evidence="2" key="1">
    <citation type="journal article" date="2023" name="Hortic. Res.">
        <title>A chromosome-level phased genome enabling allele-level studies in sweet orange: a case study on citrus Huanglongbing tolerance.</title>
        <authorList>
            <person name="Wu B."/>
            <person name="Yu Q."/>
            <person name="Deng Z."/>
            <person name="Duan Y."/>
            <person name="Luo F."/>
            <person name="Gmitter F. Jr."/>
        </authorList>
    </citation>
    <scope>NUCLEOTIDE SEQUENCE [LARGE SCALE GENOMIC DNA]</scope>
    <source>
        <strain evidence="2">cv. Valencia</strain>
    </source>
</reference>
<name>A0ACB8IKK5_CITSI</name>
<proteinExistence type="predicted"/>
<dbReference type="Proteomes" id="UP000829398">
    <property type="component" value="Chromosome 8"/>
</dbReference>
<comment type="caution">
    <text evidence="1">The sequence shown here is derived from an EMBL/GenBank/DDBJ whole genome shotgun (WGS) entry which is preliminary data.</text>
</comment>